<dbReference type="EMBL" id="AC006228">
    <property type="protein sequence ID" value="AAF18630.1"/>
    <property type="molecule type" value="Genomic_DNA"/>
</dbReference>
<dbReference type="SUPFAM" id="SSF56672">
    <property type="entry name" value="DNA/RNA polymerases"/>
    <property type="match status" value="1"/>
</dbReference>
<dbReference type="SUPFAM" id="SSF53098">
    <property type="entry name" value="Ribonuclease H-like"/>
    <property type="match status" value="1"/>
</dbReference>
<dbReference type="Pfam" id="PF00665">
    <property type="entry name" value="rve"/>
    <property type="match status" value="1"/>
</dbReference>
<feature type="compositionally biased region" description="Basic and acidic residues" evidence="2">
    <location>
        <begin position="270"/>
        <end position="294"/>
    </location>
</feature>
<dbReference type="Pfam" id="PF14223">
    <property type="entry name" value="Retrotran_gag_2"/>
    <property type="match status" value="1"/>
</dbReference>
<dbReference type="PROSITE" id="PS50994">
    <property type="entry name" value="INTEGRASE"/>
    <property type="match status" value="1"/>
</dbReference>
<feature type="region of interest" description="Disordered" evidence="2">
    <location>
        <begin position="944"/>
        <end position="976"/>
    </location>
</feature>
<dbReference type="InterPro" id="IPR013103">
    <property type="entry name" value="RVT_2"/>
</dbReference>
<dbReference type="InterPro" id="IPR043502">
    <property type="entry name" value="DNA/RNA_pol_sf"/>
</dbReference>
<evidence type="ECO:0000313" key="4">
    <source>
        <dbReference type="EMBL" id="AAF18630.1"/>
    </source>
</evidence>
<evidence type="ECO:0000256" key="2">
    <source>
        <dbReference type="SAM" id="MobiDB-lite"/>
    </source>
</evidence>
<protein>
    <submittedName>
        <fullName evidence="4">F5J5.1</fullName>
    </submittedName>
</protein>
<organism evidence="4">
    <name type="scientific">Arabidopsis thaliana</name>
    <name type="common">Mouse-ear cress</name>
    <dbReference type="NCBI Taxonomy" id="3702"/>
    <lineage>
        <taxon>Eukaryota</taxon>
        <taxon>Viridiplantae</taxon>
        <taxon>Streptophyta</taxon>
        <taxon>Embryophyta</taxon>
        <taxon>Tracheophyta</taxon>
        <taxon>Spermatophyta</taxon>
        <taxon>Magnoliopsida</taxon>
        <taxon>eudicotyledons</taxon>
        <taxon>Gunneridae</taxon>
        <taxon>Pentapetalae</taxon>
        <taxon>rosids</taxon>
        <taxon>malvids</taxon>
        <taxon>Brassicales</taxon>
        <taxon>Brassicaceae</taxon>
        <taxon>Camelineae</taxon>
        <taxon>Arabidopsis</taxon>
    </lineage>
</organism>
<evidence type="ECO:0000256" key="1">
    <source>
        <dbReference type="ARBA" id="ARBA00022750"/>
    </source>
</evidence>
<accession>Q9SKW9</accession>
<reference evidence="4" key="1">
    <citation type="submission" date="1999-04" db="EMBL/GenBank/DDBJ databases">
        <title>Genomic sequence for Arabidopsis thaliana BAC F5J5.</title>
        <authorList>
            <person name="Chao Q."/>
            <person name="Shinn P."/>
            <person name="Dunn P."/>
            <person name="Buehler E."/>
            <person name="Kahn S."/>
            <person name="Kim C."/>
            <person name="Walker M."/>
            <person name="Williams S."/>
            <person name="Altafi H."/>
            <person name="Araujo R."/>
            <person name="Conn L."/>
            <person name="Conway A.B."/>
            <person name="Gonzalez A."/>
            <person name="Hansen N.F."/>
            <person name="Huizar L."/>
            <person name="Kremenetskaia I."/>
            <person name="Lenz C."/>
            <person name="Li J."/>
            <person name="Liu S."/>
            <person name="Luros S."/>
            <person name="Rowley D."/>
            <person name="Schwartz J."/>
            <person name="Toriumi M."/>
            <person name="Vysotskaia V."/>
            <person name="Yu G."/>
            <person name="Davis R.W."/>
            <person name="Federspiel N.A."/>
            <person name="Theologis A."/>
            <person name="Ecker J.R."/>
        </authorList>
    </citation>
    <scope>NUCLEOTIDE SEQUENCE</scope>
</reference>
<evidence type="ECO:0000259" key="3">
    <source>
        <dbReference type="PROSITE" id="PS50994"/>
    </source>
</evidence>
<keyword evidence="1" id="KW-0645">Protease</keyword>
<dbReference type="InterPro" id="IPR054722">
    <property type="entry name" value="PolX-like_BBD"/>
</dbReference>
<dbReference type="GO" id="GO:0004190">
    <property type="term" value="F:aspartic-type endopeptidase activity"/>
    <property type="evidence" value="ECO:0007669"/>
    <property type="project" value="UniProtKB-KW"/>
</dbReference>
<keyword evidence="1" id="KW-0378">Hydrolase</keyword>
<dbReference type="Pfam" id="PF22936">
    <property type="entry name" value="Pol_BBD"/>
    <property type="match status" value="1"/>
</dbReference>
<feature type="compositionally biased region" description="Polar residues" evidence="2">
    <location>
        <begin position="958"/>
        <end position="969"/>
    </location>
</feature>
<dbReference type="Pfam" id="PF25597">
    <property type="entry name" value="SH3_retrovirus"/>
    <property type="match status" value="1"/>
</dbReference>
<dbReference type="InterPro" id="IPR025724">
    <property type="entry name" value="GAG-pre-integrase_dom"/>
</dbReference>
<dbReference type="PIR" id="C86482">
    <property type="entry name" value="C86482"/>
</dbReference>
<dbReference type="CDD" id="cd09272">
    <property type="entry name" value="RNase_HI_RT_Ty1"/>
    <property type="match status" value="1"/>
</dbReference>
<dbReference type="InterPro" id="IPR001584">
    <property type="entry name" value="Integrase_cat-core"/>
</dbReference>
<feature type="region of interest" description="Disordered" evidence="2">
    <location>
        <begin position="257"/>
        <end position="303"/>
    </location>
</feature>
<reference evidence="4" key="3">
    <citation type="submission" date="2001-01" db="EMBL/GenBank/DDBJ databases">
        <authorList>
            <person name="Shinn P."/>
            <person name="Brooks S."/>
            <person name="Buehler E."/>
            <person name="Chao Q."/>
            <person name="Johnson-Hopson C."/>
            <person name="Khan S."/>
            <person name="Kim C."/>
            <person name="Altafi H."/>
            <person name="Bei B."/>
            <person name="Chin C."/>
            <person name="Chiou J."/>
            <person name="Choi E."/>
            <person name="Conn L."/>
            <person name="Conway A."/>
            <person name="Gonzalez A."/>
            <person name="Hansen N."/>
            <person name="Howing B."/>
            <person name="Koo T."/>
            <person name="Lam B."/>
            <person name="Lee J."/>
            <person name="Lenz C."/>
            <person name="Li J."/>
            <person name="Liu A."/>
            <person name="Liu J."/>
            <person name="Liu S."/>
            <person name="Mukharsky N."/>
            <person name="Nguyen M."/>
            <person name="Palm C."/>
            <person name="Pham P."/>
            <person name="Sakano H."/>
            <person name="Schwartz J."/>
            <person name="Southwick A."/>
            <person name="Thaveri A."/>
            <person name="Toriumi M."/>
            <person name="Vaysberg M."/>
            <person name="Yu G."/>
            <person name="Davis R."/>
            <person name="Federspiel N."/>
            <person name="Theologis A."/>
            <person name="Ecker J."/>
        </authorList>
    </citation>
    <scope>NUCLEOTIDE SEQUENCE</scope>
</reference>
<proteinExistence type="predicted"/>
<feature type="domain" description="Integrase catalytic" evidence="3">
    <location>
        <begin position="742"/>
        <end position="932"/>
    </location>
</feature>
<dbReference type="PANTHER" id="PTHR11439:SF486">
    <property type="entry name" value="RLK (RECEPTOR-LIKE KINASE) PROTEIN, PUTATIVE-RELATED"/>
    <property type="match status" value="1"/>
</dbReference>
<dbReference type="GO" id="GO:0015074">
    <property type="term" value="P:DNA integration"/>
    <property type="evidence" value="ECO:0007669"/>
    <property type="project" value="InterPro"/>
</dbReference>
<reference key="2">
    <citation type="journal article" date="2000" name="Nature">
        <title>Sequence and analysis of chromosome 1 of the plant Arabidopsis thaliana.</title>
        <authorList>
            <person name="Theologis A."/>
            <person name="Ecker J.R."/>
            <person name="Palm C.J."/>
            <person name="Federspiel N.A."/>
            <person name="Kaul S."/>
            <person name="White O."/>
            <person name="Alonso J."/>
            <person name="Altafi H."/>
            <person name="Araujo R."/>
            <person name="Bowman C.L."/>
            <person name="Brooks S.Y."/>
            <person name="Buehler E."/>
            <person name="Chan A."/>
            <person name="Chao Q."/>
            <person name="Chen H."/>
            <person name="Cheuk R.F."/>
            <person name="Chin C.W."/>
            <person name="Chung M.K."/>
            <person name="Conn L."/>
            <person name="Conway A.B."/>
            <person name="Conway A.R."/>
            <person name="Creasy T.H."/>
            <person name="Dewar K."/>
            <person name="Dunn P."/>
            <person name="Etgu P."/>
            <person name="Feldblyum T.V."/>
            <person name="Feng J."/>
            <person name="Fong B."/>
            <person name="Fujii C.Y."/>
            <person name="Gill J.E."/>
            <person name="Goldsmith A.D."/>
            <person name="Haas B."/>
            <person name="Hansen N.F."/>
            <person name="Hughes B."/>
            <person name="Huizar L."/>
            <person name="Hunter J.L."/>
            <person name="Jenkins J."/>
            <person name="Johnson-Hopson C."/>
            <person name="Khan S."/>
            <person name="Khaykin E."/>
            <person name="Kim C.J."/>
            <person name="Koo H.L."/>
            <person name="Kremenetskaia I."/>
            <person name="Kurtz D.B."/>
            <person name="Kwan A."/>
            <person name="Lam B."/>
            <person name="Langin-Hooper S."/>
            <person name="Lee A."/>
            <person name="Lee J.M."/>
            <person name="Lenz C.A."/>
            <person name="Li J.H."/>
            <person name="Li Y."/>
            <person name="Lin X."/>
            <person name="Liu S.X."/>
            <person name="Liu Z.A."/>
            <person name="Luros J.S."/>
            <person name="Maiti R."/>
            <person name="Marziali A."/>
            <person name="Militscher J."/>
            <person name="Miranda M."/>
            <person name="Nguyen M."/>
            <person name="Nierman W.C."/>
            <person name="Osborne B.I."/>
            <person name="Pai G."/>
            <person name="Peterson J."/>
            <person name="Pham P.K."/>
            <person name="Rizzo M."/>
            <person name="Rooney T."/>
            <person name="Rowley D."/>
            <person name="Sakano H."/>
            <person name="Salzberg S.L."/>
            <person name="Schwartz J.R."/>
            <person name="Shinn P."/>
            <person name="Southwick A.M."/>
            <person name="Sun H."/>
            <person name="Tallon L.J."/>
            <person name="Tambunga G."/>
            <person name="Toriumi M.J."/>
            <person name="Town C.D."/>
            <person name="Utterback T."/>
            <person name="Van Aken S."/>
            <person name="Vaysberg M."/>
            <person name="Vysotskaia V.S."/>
            <person name="Walker M."/>
            <person name="Wu D."/>
            <person name="Yu G."/>
            <person name="Fraser C.M."/>
            <person name="Venter J.C."/>
            <person name="Davis R.W."/>
        </authorList>
    </citation>
    <scope>NUCLEOTIDE SEQUENCE [LARGE SCALE GENOMIC DNA]</scope>
    <source>
        <strain>cv. Columbia</strain>
    </source>
</reference>
<dbReference type="PANTHER" id="PTHR11439">
    <property type="entry name" value="GAG-POL-RELATED RETROTRANSPOSON"/>
    <property type="match status" value="1"/>
</dbReference>
<dbReference type="Pfam" id="PF13976">
    <property type="entry name" value="gag_pre-integrs"/>
    <property type="match status" value="1"/>
</dbReference>
<dbReference type="InterPro" id="IPR057670">
    <property type="entry name" value="SH3_retrovirus"/>
</dbReference>
<dbReference type="InterPro" id="IPR036397">
    <property type="entry name" value="RNaseH_sf"/>
</dbReference>
<dbReference type="Pfam" id="PF07727">
    <property type="entry name" value="RVT_2"/>
    <property type="match status" value="2"/>
</dbReference>
<dbReference type="Gene3D" id="3.30.420.10">
    <property type="entry name" value="Ribonuclease H-like superfamily/Ribonuclease H"/>
    <property type="match status" value="1"/>
</dbReference>
<keyword evidence="1" id="KW-0064">Aspartyl protease</keyword>
<dbReference type="GO" id="GO:0003676">
    <property type="term" value="F:nucleic acid binding"/>
    <property type="evidence" value="ECO:0007669"/>
    <property type="project" value="InterPro"/>
</dbReference>
<sequence length="1463" mass="166339">MEPTDVSTGTCKVLLLDTKRYGYWKVRMTQIIRGQGEDAWTAVEEGWEPPFDLTEDGFKITKPKANWTAEEKLQSKFNARAMNAIVNGIDEDEFKLIQGCKSAKQAWDTLQKSHEGTSSVKRTRLDHIATQFEYLKMEPYETIVKFSSKISALANEAEVLGKTYKDQKLVKKLLRCLPPKFPAHKAVMRVAGNTDKISFVDLVGMLKSEEMEPDQDKVKPSKNIAFNADQGSEQFQQIKDGMALLARNFGKALKRVERGQNRDSTSWSNKDGETSRGRFSRSENDDLGKKKEIQCYDDPESDDEGEELLNFVAFMASSDSSKVMSDTDSDCDQEVNPKDEYRVLYDSWMQLKDKQKLSGITVDENSQDYYQKKFDWLQEECHMERDRAKLLERELNDKHKQIRMLNKGSESLDKILAMGRTDSQPRGLGYQGYTGKINKEEGRVINFVSGGSTSETVVRQSYTEPKKQVKSHVETKGECFVRTRMIKKKDLYGDMEAERYNYKLERMYEEEEMHYASVYNQVNKEMQDEANLVCNWNLSELDDCTPQAKVAYTSVVSQNNRAWYFDSGCSRHMTGVQSILKDFSVINNGKVTFGDGGKGSIKGKGKIEIDDQPHLSNVYFVEGLTANLISISQLCDDDLTVTFTKTGCVALDIAGNNVLSGVCSGNNCYMWKDSEVCLSAITSKLDLWHQRLRHMNTQSLVKIVNADVVRGIPKLEGSTSVVCKTCSQGKQVKVQQKRATHIGTTSVLELVHMDLMGPVQTESLSGKKYILVLVDDYSRFTWVRFLREKFEAAESFKILALQLQTEKGNLVQIRSDHGGEFQNEEFEKFCRIQGIRHQFSAPRTPQQSGVVERKNRTLQEMARAMIHGNNGRSPNLIILESLMQESDEGIFLGYATNSMAYRVYNKRLKRVEESVNVFFYDKHPTRLFTVEQDDDEQVEEIRHSTSLVESGTSKDVEQTTEPRTSSSRLTVPKSHSETDVIGELDGDRVTRGIKMNYRDMILFTCFVSSIEPKNIEIALEDEFWYQACHEELNHFSRHEVWDLVPRQVHVNVVGTKWIFKNKTDEEGNVTRNRARLVAQGYSQVEGIDFDETFAPVARLESIRLLLGISCLLKIKLFQMDVKSAFLNGVIQEEVFVSQLKGFEDSNLPDHVYKLKKALYGLKQAPMACTKQKLVSDFVESMTKEFEMSMVGEMNHFLGLQIKQTDEGVHISQSMYAQGLIQRFGMQTAKTSKTPMSATAKLSADEAGLSVDEKMYRGMIGSLLYLTASRPDLCFSVGVCARYQANPKQSHLNAMKWILKYVKGTTDVGLFYSKQTNQNLVGFCDADWAGNLDDRRSTTGGCFFLRNNLVSWHSKKQSCVSLSTAEAEYIALGSCCTQLLWMKQMLLDYGMTSNTLLVYCDNMSAINISKNPVQHSRTKHIDIRHHFIRELVENKIVEISHVSSEKQLADIFTKSLDLNSFLNL</sequence>
<dbReference type="InterPro" id="IPR012337">
    <property type="entry name" value="RNaseH-like_sf"/>
</dbReference>
<name>Q9SKW9_ARATH</name>